<dbReference type="EMBL" id="JACAZH010000017">
    <property type="protein sequence ID" value="KAF7348127.1"/>
    <property type="molecule type" value="Genomic_DNA"/>
</dbReference>
<evidence type="ECO:0000256" key="1">
    <source>
        <dbReference type="ARBA" id="ARBA00005184"/>
    </source>
</evidence>
<dbReference type="InterPro" id="IPR012334">
    <property type="entry name" value="Pectin_lyas_fold"/>
</dbReference>
<proteinExistence type="inferred from homology"/>
<evidence type="ECO:0000313" key="11">
    <source>
        <dbReference type="Proteomes" id="UP000623467"/>
    </source>
</evidence>
<dbReference type="SUPFAM" id="SSF51126">
    <property type="entry name" value="Pectin lyase-like"/>
    <property type="match status" value="1"/>
</dbReference>
<organism evidence="10 11">
    <name type="scientific">Mycena sanguinolenta</name>
    <dbReference type="NCBI Taxonomy" id="230812"/>
    <lineage>
        <taxon>Eukaryota</taxon>
        <taxon>Fungi</taxon>
        <taxon>Dikarya</taxon>
        <taxon>Basidiomycota</taxon>
        <taxon>Agaricomycotina</taxon>
        <taxon>Agaricomycetes</taxon>
        <taxon>Agaricomycetidae</taxon>
        <taxon>Agaricales</taxon>
        <taxon>Marasmiineae</taxon>
        <taxon>Mycenaceae</taxon>
        <taxon>Mycena</taxon>
    </lineage>
</organism>
<dbReference type="PANTHER" id="PTHR31321:SF57">
    <property type="entry name" value="PECTINESTERASE 53-RELATED"/>
    <property type="match status" value="1"/>
</dbReference>
<dbReference type="AlphaFoldDB" id="A0A8H6XXH8"/>
<feature type="active site" evidence="7">
    <location>
        <position position="238"/>
    </location>
</feature>
<comment type="pathway">
    <text evidence="1 8">Glycan metabolism; pectin degradation; 2-dehydro-3-deoxy-D-gluconate from pectin: step 1/5.</text>
</comment>
<dbReference type="OrthoDB" id="2019149at2759"/>
<evidence type="ECO:0000256" key="2">
    <source>
        <dbReference type="ARBA" id="ARBA00008891"/>
    </source>
</evidence>
<dbReference type="Gene3D" id="2.160.20.10">
    <property type="entry name" value="Single-stranded right-handed beta-helix, Pectin lyase-like"/>
    <property type="match status" value="1"/>
</dbReference>
<gene>
    <name evidence="10" type="ORF">MSAN_01765500</name>
</gene>
<keyword evidence="8" id="KW-0961">Cell wall biogenesis/degradation</keyword>
<comment type="similarity">
    <text evidence="2">Belongs to the pectinesterase family.</text>
</comment>
<dbReference type="GO" id="GO:0005576">
    <property type="term" value="C:extracellular region"/>
    <property type="evidence" value="ECO:0007669"/>
    <property type="project" value="UniProtKB-SubCell"/>
</dbReference>
<feature type="domain" description="Pectinesterase catalytic" evidence="9">
    <location>
        <begin position="89"/>
        <end position="365"/>
    </location>
</feature>
<evidence type="ECO:0000259" key="9">
    <source>
        <dbReference type="Pfam" id="PF01095"/>
    </source>
</evidence>
<comment type="function">
    <text evidence="8">Involved in maceration and soft-rotting of plant tissue.</text>
</comment>
<dbReference type="InterPro" id="IPR033131">
    <property type="entry name" value="Pectinesterase_Asp_AS"/>
</dbReference>
<dbReference type="EC" id="3.1.1.11" evidence="3 8"/>
<dbReference type="Pfam" id="PF01095">
    <property type="entry name" value="Pectinesterase"/>
    <property type="match status" value="1"/>
</dbReference>
<comment type="catalytic activity">
    <reaction evidence="6 8">
        <text>[(1-&gt;4)-alpha-D-galacturonosyl methyl ester](n) + n H2O = [(1-&gt;4)-alpha-D-galacturonosyl](n) + n methanol + n H(+)</text>
        <dbReference type="Rhea" id="RHEA:22380"/>
        <dbReference type="Rhea" id="RHEA-COMP:14570"/>
        <dbReference type="Rhea" id="RHEA-COMP:14573"/>
        <dbReference type="ChEBI" id="CHEBI:15377"/>
        <dbReference type="ChEBI" id="CHEBI:15378"/>
        <dbReference type="ChEBI" id="CHEBI:17790"/>
        <dbReference type="ChEBI" id="CHEBI:140522"/>
        <dbReference type="ChEBI" id="CHEBI:140523"/>
        <dbReference type="EC" id="3.1.1.11"/>
    </reaction>
</comment>
<evidence type="ECO:0000313" key="10">
    <source>
        <dbReference type="EMBL" id="KAF7348127.1"/>
    </source>
</evidence>
<keyword evidence="11" id="KW-1185">Reference proteome</keyword>
<evidence type="ECO:0000256" key="6">
    <source>
        <dbReference type="ARBA" id="ARBA00047928"/>
    </source>
</evidence>
<sequence length="386" mass="42338">MEPPRSLHPDRAITGSQVQPTANNAYLRRPTTPGNVPELVFASHHPIAGMRRLFEFIFLLGSVISLSVGRSSTKPPPGAVLVKPGTTVTGEFTNLGDALNALPADDTTQVVFVYPGTYAGQVNVSRPGPVTIMGYTENAFDFAQNTVTLVHSAALATGAASDDLTGTLRVLSNNVSLYNLDIRNDFGVAFTNGQAIALSNQGDQVGMYACRLFSYQDTLYTNVGNHVYLMSYIEGAVDFIFGRHSIAYFERNTIASKGAGCVTASGRELNDTGIYVFNENQVIAAPDAFPERHWEYWARVIFKNTFIPAPMNKTIWSIWDPGDDRTDFVLLAEYNSFGPGVVGAHRPNFSTILDREEAAQYSLESAIPNYRDWVDTEYLLPELLEN</sequence>
<evidence type="ECO:0000256" key="4">
    <source>
        <dbReference type="ARBA" id="ARBA00022801"/>
    </source>
</evidence>
<protein>
    <recommendedName>
        <fullName evidence="3 8">Pectinesterase</fullName>
        <ecNumber evidence="3 8">3.1.1.11</ecNumber>
    </recommendedName>
</protein>
<evidence type="ECO:0000256" key="8">
    <source>
        <dbReference type="RuleBase" id="RU000589"/>
    </source>
</evidence>
<dbReference type="UniPathway" id="UPA00545">
    <property type="reaction ID" value="UER00823"/>
</dbReference>
<evidence type="ECO:0000256" key="3">
    <source>
        <dbReference type="ARBA" id="ARBA00013229"/>
    </source>
</evidence>
<reference evidence="10" key="1">
    <citation type="submission" date="2020-05" db="EMBL/GenBank/DDBJ databases">
        <title>Mycena genomes resolve the evolution of fungal bioluminescence.</title>
        <authorList>
            <person name="Tsai I.J."/>
        </authorList>
    </citation>
    <scope>NUCLEOTIDE SEQUENCE</scope>
    <source>
        <strain evidence="10">160909Yilan</strain>
    </source>
</reference>
<dbReference type="GO" id="GO:0042545">
    <property type="term" value="P:cell wall modification"/>
    <property type="evidence" value="ECO:0007669"/>
    <property type="project" value="UniProtKB-UniRule"/>
</dbReference>
<accession>A0A8H6XXH8</accession>
<keyword evidence="5 8" id="KW-0063">Aspartyl esterase</keyword>
<dbReference type="GO" id="GO:0030599">
    <property type="term" value="F:pectinesterase activity"/>
    <property type="evidence" value="ECO:0007669"/>
    <property type="project" value="UniProtKB-UniRule"/>
</dbReference>
<comment type="subcellular location">
    <subcellularLocation>
        <location evidence="8">Secreted</location>
    </subcellularLocation>
</comment>
<dbReference type="InterPro" id="IPR011050">
    <property type="entry name" value="Pectin_lyase_fold/virulence"/>
</dbReference>
<comment type="caution">
    <text evidence="10">The sequence shown here is derived from an EMBL/GenBank/DDBJ whole genome shotgun (WGS) entry which is preliminary data.</text>
</comment>
<keyword evidence="4 8" id="KW-0378">Hydrolase</keyword>
<name>A0A8H6XXH8_9AGAR</name>
<dbReference type="PANTHER" id="PTHR31321">
    <property type="entry name" value="ACYL-COA THIOESTER HYDROLASE YBHC-RELATED"/>
    <property type="match status" value="1"/>
</dbReference>
<dbReference type="Proteomes" id="UP000623467">
    <property type="component" value="Unassembled WGS sequence"/>
</dbReference>
<dbReference type="InterPro" id="IPR000070">
    <property type="entry name" value="Pectinesterase_cat"/>
</dbReference>
<evidence type="ECO:0000256" key="7">
    <source>
        <dbReference type="PROSITE-ProRule" id="PRU10040"/>
    </source>
</evidence>
<dbReference type="GO" id="GO:0045490">
    <property type="term" value="P:pectin catabolic process"/>
    <property type="evidence" value="ECO:0007669"/>
    <property type="project" value="UniProtKB-UniRule"/>
</dbReference>
<dbReference type="PROSITE" id="PS00503">
    <property type="entry name" value="PECTINESTERASE_2"/>
    <property type="match status" value="1"/>
</dbReference>
<keyword evidence="8" id="KW-0964">Secreted</keyword>
<evidence type="ECO:0000256" key="5">
    <source>
        <dbReference type="ARBA" id="ARBA00023085"/>
    </source>
</evidence>